<evidence type="ECO:0000259" key="8">
    <source>
        <dbReference type="Pfam" id="PF02878"/>
    </source>
</evidence>
<dbReference type="InterPro" id="IPR005841">
    <property type="entry name" value="Alpha-D-phosphohexomutase_SF"/>
</dbReference>
<dbReference type="Gene3D" id="3.30.310.50">
    <property type="entry name" value="Alpha-D-phosphohexomutase, C-terminal domain"/>
    <property type="match status" value="1"/>
</dbReference>
<dbReference type="EMBL" id="CP047423">
    <property type="protein sequence ID" value="QPD03479.1"/>
    <property type="molecule type" value="Genomic_DNA"/>
</dbReference>
<dbReference type="GO" id="GO:0046872">
    <property type="term" value="F:metal ion binding"/>
    <property type="evidence" value="ECO:0007669"/>
    <property type="project" value="UniProtKB-KW"/>
</dbReference>
<evidence type="ECO:0000313" key="11">
    <source>
        <dbReference type="EMBL" id="QPD03479.1"/>
    </source>
</evidence>
<dbReference type="InterPro" id="IPR005845">
    <property type="entry name" value="A-D-PHexomutase_a/b/a-II"/>
</dbReference>
<dbReference type="InterPro" id="IPR036900">
    <property type="entry name" value="A-D-PHexomutase_C_sf"/>
</dbReference>
<keyword evidence="5" id="KW-0460">Magnesium</keyword>
<evidence type="ECO:0000256" key="5">
    <source>
        <dbReference type="ARBA" id="ARBA00022842"/>
    </source>
</evidence>
<feature type="domain" description="Alpha-D-phosphohexomutase alpha/beta/alpha" evidence="9">
    <location>
        <begin position="149"/>
        <end position="247"/>
    </location>
</feature>
<organism evidence="11 12">
    <name type="scientific">Candidatus Nitrospira kreftii</name>
    <dbReference type="NCBI Taxonomy" id="2652173"/>
    <lineage>
        <taxon>Bacteria</taxon>
        <taxon>Pseudomonadati</taxon>
        <taxon>Nitrospirota</taxon>
        <taxon>Nitrospiria</taxon>
        <taxon>Nitrospirales</taxon>
        <taxon>Nitrospiraceae</taxon>
        <taxon>Nitrospira</taxon>
    </lineage>
</organism>
<dbReference type="InterPro" id="IPR005844">
    <property type="entry name" value="A-D-PHexomutase_a/b/a-I"/>
</dbReference>
<dbReference type="InterPro" id="IPR005843">
    <property type="entry name" value="A-D-PHexomutase_C"/>
</dbReference>
<dbReference type="AlphaFoldDB" id="A0A7S8IYV9"/>
<sequence>MALFREYDIRGIVGSELTENLAERLGRAYATYVKTRGVTKISLGRDGRLSSPALHKALLKGLLACGLDVIDIGICPSPLLYFSLYTLPVGGGIMITGSHNAAEYNGFKVCVGKTAIHGEEIQELRRVMEKRTFVSGEGRLSEHPIIPDYLAYIEKSFAHVNADRLHVVIDSGNGAASVVAKHSLELLGCKVTGLYCDLDGRFPNHHPDPTVVENLSDLIQAVKHHKADVGIGYDGDADRIGTIDEQGNILWGDRLLVLYSRDILAEKPGSTIISEVKASQSLYDDIAKRGGRGLMWKTGHSLIKAKMKEESAVLAGEMSGHMFFADRYFGYDDAVYASCRLVEILAKTQQPLSALISDLPSSAVTPEIRVDLPDAVKFDVIEQVQKKFVECLKTQQGLGPKKLVLRDLILIDGVRAIFEEGWGLIRASNTQPALVLRFEAVSSAHLDVIQALIEDELMEAKRTLGC</sequence>
<dbReference type="PRINTS" id="PR00509">
    <property type="entry name" value="PGMPMM"/>
</dbReference>
<feature type="domain" description="Alpha-D-phosphohexomutase alpha/beta/alpha" evidence="8">
    <location>
        <begin position="3"/>
        <end position="133"/>
    </location>
</feature>
<evidence type="ECO:0000259" key="10">
    <source>
        <dbReference type="Pfam" id="PF02880"/>
    </source>
</evidence>
<evidence type="ECO:0000313" key="12">
    <source>
        <dbReference type="Proteomes" id="UP000593737"/>
    </source>
</evidence>
<comment type="cofactor">
    <cofactor evidence="1">
        <name>Mg(2+)</name>
        <dbReference type="ChEBI" id="CHEBI:18420"/>
    </cofactor>
</comment>
<dbReference type="Pfam" id="PF00408">
    <property type="entry name" value="PGM_PMM_IV"/>
    <property type="match status" value="1"/>
</dbReference>
<evidence type="ECO:0000256" key="2">
    <source>
        <dbReference type="ARBA" id="ARBA00010231"/>
    </source>
</evidence>
<dbReference type="KEGG" id="nkf:Nkreftii_001253"/>
<dbReference type="GO" id="GO:0005975">
    <property type="term" value="P:carbohydrate metabolic process"/>
    <property type="evidence" value="ECO:0007669"/>
    <property type="project" value="InterPro"/>
</dbReference>
<name>A0A7S8IYV9_9BACT</name>
<proteinExistence type="inferred from homology"/>
<dbReference type="Gene3D" id="3.40.120.10">
    <property type="entry name" value="Alpha-D-Glucose-1,6-Bisphosphate, subunit A, domain 3"/>
    <property type="match status" value="3"/>
</dbReference>
<keyword evidence="6 11" id="KW-0413">Isomerase</keyword>
<evidence type="ECO:0000259" key="9">
    <source>
        <dbReference type="Pfam" id="PF02879"/>
    </source>
</evidence>
<dbReference type="PANTHER" id="PTHR43771:SF2">
    <property type="entry name" value="PHOSPHOMANNOMUTASE_PHOSPHOGLUCOMUTASE"/>
    <property type="match status" value="1"/>
</dbReference>
<evidence type="ECO:0000259" key="7">
    <source>
        <dbReference type="Pfam" id="PF00408"/>
    </source>
</evidence>
<dbReference type="SUPFAM" id="SSF55957">
    <property type="entry name" value="Phosphoglucomutase, C-terminal domain"/>
    <property type="match status" value="1"/>
</dbReference>
<dbReference type="EC" id="5.4.2.2" evidence="11"/>
<dbReference type="Pfam" id="PF02879">
    <property type="entry name" value="PGM_PMM_II"/>
    <property type="match status" value="1"/>
</dbReference>
<keyword evidence="3" id="KW-0597">Phosphoprotein</keyword>
<protein>
    <submittedName>
        <fullName evidence="11">Phosphomannomutase/phosphoglucomutase</fullName>
        <ecNumber evidence="11">5.4.2.2</ecNumber>
    </submittedName>
</protein>
<dbReference type="Pfam" id="PF02880">
    <property type="entry name" value="PGM_PMM_III"/>
    <property type="match status" value="1"/>
</dbReference>
<evidence type="ECO:0000256" key="3">
    <source>
        <dbReference type="ARBA" id="ARBA00022553"/>
    </source>
</evidence>
<dbReference type="CDD" id="cd03089">
    <property type="entry name" value="PMM_PGM"/>
    <property type="match status" value="1"/>
</dbReference>
<dbReference type="Proteomes" id="UP000593737">
    <property type="component" value="Chromosome"/>
</dbReference>
<comment type="similarity">
    <text evidence="2">Belongs to the phosphohexose mutase family.</text>
</comment>
<dbReference type="PANTHER" id="PTHR43771">
    <property type="entry name" value="PHOSPHOMANNOMUTASE"/>
    <property type="match status" value="1"/>
</dbReference>
<keyword evidence="4" id="KW-0479">Metal-binding</keyword>
<dbReference type="SUPFAM" id="SSF53738">
    <property type="entry name" value="Phosphoglucomutase, first 3 domains"/>
    <property type="match status" value="3"/>
</dbReference>
<gene>
    <name evidence="11" type="ORF">Nkreftii_001253</name>
</gene>
<dbReference type="InterPro" id="IPR005846">
    <property type="entry name" value="A-D-PHexomutase_a/b/a-III"/>
</dbReference>
<accession>A0A7S8IYV9</accession>
<feature type="domain" description="Alpha-D-phosphohexomutase C-terminal" evidence="7">
    <location>
        <begin position="367"/>
        <end position="453"/>
    </location>
</feature>
<reference evidence="11 12" key="1">
    <citation type="journal article" date="2020" name="ISME J.">
        <title>Enrichment and physiological characterization of a novel comammox Nitrospira indicates ammonium inhibition of complete nitrification.</title>
        <authorList>
            <person name="Sakoula D."/>
            <person name="Koch H."/>
            <person name="Frank J."/>
            <person name="Jetten M.S.M."/>
            <person name="van Kessel M.A.H.J."/>
            <person name="Lucker S."/>
        </authorList>
    </citation>
    <scope>NUCLEOTIDE SEQUENCE [LARGE SCALE GENOMIC DNA]</scope>
    <source>
        <strain evidence="11">Comreactor17</strain>
    </source>
</reference>
<feature type="domain" description="Alpha-D-phosphohexomutase alpha/beta/alpha" evidence="10">
    <location>
        <begin position="251"/>
        <end position="360"/>
    </location>
</feature>
<dbReference type="Pfam" id="PF02878">
    <property type="entry name" value="PGM_PMM_I"/>
    <property type="match status" value="1"/>
</dbReference>
<dbReference type="GO" id="GO:0004614">
    <property type="term" value="F:phosphoglucomutase activity"/>
    <property type="evidence" value="ECO:0007669"/>
    <property type="project" value="UniProtKB-EC"/>
</dbReference>
<dbReference type="InterPro" id="IPR016055">
    <property type="entry name" value="A-D-PHexomutase_a/b/a-I/II/III"/>
</dbReference>
<evidence type="ECO:0000256" key="4">
    <source>
        <dbReference type="ARBA" id="ARBA00022723"/>
    </source>
</evidence>
<evidence type="ECO:0000256" key="6">
    <source>
        <dbReference type="ARBA" id="ARBA00023235"/>
    </source>
</evidence>
<evidence type="ECO:0000256" key="1">
    <source>
        <dbReference type="ARBA" id="ARBA00001946"/>
    </source>
</evidence>